<evidence type="ECO:0000259" key="2">
    <source>
        <dbReference type="Pfam" id="PF03372"/>
    </source>
</evidence>
<sequence>MEIIYYTLTAFILITSILSFIDHPHWMFRVFEFTKVHLVVLQFATFMLALIFVEATPFIWGIQAFLVLLMVYNASILVKYTSLYKVVPQEKSPKHSAPVTLLSANVYQFNKNYQPFIDLVHQTKPNIVLTIESNKDWDKALEVLEKDYPNHKKVPLENTYGLHFYTNLKIKKVDVHWFVADDIPSIEAQLQTDDGYNFTFFGVHPPPPSPTEEENSKERDGELMCVAKNVRDGNAATVVVGDFNTVAWSKASTLFRKTAELVDPRIGRGLISTFHANYRWFRFPIDQMFHTPDIYVNEFTVLDKFGSDHLPLFAEFQINNGKNLNQENVESLEEGEMEEVDELIAEGKAEDGERDAVAKE</sequence>
<dbReference type="STRING" id="926562.Oweho_0740"/>
<protein>
    <recommendedName>
        <fullName evidence="2">Endonuclease/exonuclease/phosphatase domain-containing protein</fullName>
    </recommendedName>
</protein>
<gene>
    <name evidence="3" type="ordered locus">Oweho_0740</name>
</gene>
<dbReference type="GO" id="GO:0003824">
    <property type="term" value="F:catalytic activity"/>
    <property type="evidence" value="ECO:0007669"/>
    <property type="project" value="InterPro"/>
</dbReference>
<dbReference type="InterPro" id="IPR005135">
    <property type="entry name" value="Endo/exonuclease/phosphatase"/>
</dbReference>
<dbReference type="Gene3D" id="3.60.10.10">
    <property type="entry name" value="Endonuclease/exonuclease/phosphatase"/>
    <property type="match status" value="1"/>
</dbReference>
<feature type="domain" description="Endonuclease/exonuclease/phosphatase" evidence="2">
    <location>
        <begin position="102"/>
        <end position="309"/>
    </location>
</feature>
<dbReference type="Pfam" id="PF03372">
    <property type="entry name" value="Exo_endo_phos"/>
    <property type="match status" value="1"/>
</dbReference>
<feature type="transmembrane region" description="Helical" evidence="1">
    <location>
        <begin position="6"/>
        <end position="21"/>
    </location>
</feature>
<evidence type="ECO:0000313" key="4">
    <source>
        <dbReference type="Proteomes" id="UP000005631"/>
    </source>
</evidence>
<keyword evidence="4" id="KW-1185">Reference proteome</keyword>
<keyword evidence="1" id="KW-0472">Membrane</keyword>
<dbReference type="RefSeq" id="WP_014201114.1">
    <property type="nucleotide sequence ID" value="NC_016599.1"/>
</dbReference>
<dbReference type="Proteomes" id="UP000005631">
    <property type="component" value="Chromosome"/>
</dbReference>
<evidence type="ECO:0000256" key="1">
    <source>
        <dbReference type="SAM" id="Phobius"/>
    </source>
</evidence>
<reference evidence="3 4" key="1">
    <citation type="journal article" date="2012" name="Stand. Genomic Sci.">
        <title>Genome sequence of the orange-pigmented seawater bacterium Owenweeksia hongkongensis type strain (UST20020801(T)).</title>
        <authorList>
            <person name="Riedel T."/>
            <person name="Held B."/>
            <person name="Nolan M."/>
            <person name="Lucas S."/>
            <person name="Lapidus A."/>
            <person name="Tice H."/>
            <person name="Del Rio T.G."/>
            <person name="Cheng J.F."/>
            <person name="Han C."/>
            <person name="Tapia R."/>
            <person name="Goodwin L.A."/>
            <person name="Pitluck S."/>
            <person name="Liolios K."/>
            <person name="Mavromatis K."/>
            <person name="Pagani I."/>
            <person name="Ivanova N."/>
            <person name="Mikhailova N."/>
            <person name="Pati A."/>
            <person name="Chen A."/>
            <person name="Palaniappan K."/>
            <person name="Rohde M."/>
            <person name="Tindall B.J."/>
            <person name="Detter J.C."/>
            <person name="Goker M."/>
            <person name="Woyke T."/>
            <person name="Bristow J."/>
            <person name="Eisen J.A."/>
            <person name="Markowitz V."/>
            <person name="Hugenholtz P."/>
            <person name="Klenk H.P."/>
            <person name="Kyrpides N.C."/>
        </authorList>
    </citation>
    <scope>NUCLEOTIDE SEQUENCE</scope>
    <source>
        <strain evidence="4">DSM 17368 / JCM 12287 / NRRL B-23963</strain>
    </source>
</reference>
<dbReference type="HOGENOM" id="CLU_052333_0_0_10"/>
<dbReference type="KEGG" id="oho:Oweho_0740"/>
<organism evidence="3 4">
    <name type="scientific">Owenweeksia hongkongensis (strain DSM 17368 / CIP 108786 / JCM 12287 / NRRL B-23963 / UST20020801)</name>
    <dbReference type="NCBI Taxonomy" id="926562"/>
    <lineage>
        <taxon>Bacteria</taxon>
        <taxon>Pseudomonadati</taxon>
        <taxon>Bacteroidota</taxon>
        <taxon>Flavobacteriia</taxon>
        <taxon>Flavobacteriales</taxon>
        <taxon>Owenweeksiaceae</taxon>
        <taxon>Owenweeksia</taxon>
    </lineage>
</organism>
<accession>G8R1L4</accession>
<keyword evidence="1" id="KW-1133">Transmembrane helix</keyword>
<evidence type="ECO:0000313" key="3">
    <source>
        <dbReference type="EMBL" id="AEV31753.1"/>
    </source>
</evidence>
<dbReference type="SUPFAM" id="SSF56219">
    <property type="entry name" value="DNase I-like"/>
    <property type="match status" value="1"/>
</dbReference>
<dbReference type="OrthoDB" id="9796594at2"/>
<dbReference type="EMBL" id="CP003156">
    <property type="protein sequence ID" value="AEV31753.1"/>
    <property type="molecule type" value="Genomic_DNA"/>
</dbReference>
<dbReference type="eggNOG" id="COG3021">
    <property type="taxonomic scope" value="Bacteria"/>
</dbReference>
<name>G8R1L4_OWEHD</name>
<dbReference type="AlphaFoldDB" id="G8R1L4"/>
<dbReference type="PATRIC" id="fig|926562.3.peg.753"/>
<dbReference type="InterPro" id="IPR036691">
    <property type="entry name" value="Endo/exonu/phosph_ase_sf"/>
</dbReference>
<proteinExistence type="predicted"/>
<feature type="transmembrane region" description="Helical" evidence="1">
    <location>
        <begin position="33"/>
        <end position="52"/>
    </location>
</feature>
<keyword evidence="1" id="KW-0812">Transmembrane</keyword>